<evidence type="ECO:0000256" key="1">
    <source>
        <dbReference type="ARBA" id="ARBA00000085"/>
    </source>
</evidence>
<evidence type="ECO:0000259" key="8">
    <source>
        <dbReference type="PROSITE" id="PS50112"/>
    </source>
</evidence>
<accession>D4H1L8</accession>
<dbReference type="RefSeq" id="WP_013011282.1">
    <property type="nucleotide sequence ID" value="NC_013943.1"/>
</dbReference>
<dbReference type="EMBL" id="CP001968">
    <property type="protein sequence ID" value="ADD68778.1"/>
    <property type="molecule type" value="Genomic_DNA"/>
</dbReference>
<proteinExistence type="predicted"/>
<dbReference type="STRING" id="522772.Dacet_2015"/>
<protein>
    <recommendedName>
        <fullName evidence="2">histidine kinase</fullName>
        <ecNumber evidence="2">2.7.13.3</ecNumber>
    </recommendedName>
</protein>
<dbReference type="Gene3D" id="1.10.287.130">
    <property type="match status" value="1"/>
</dbReference>
<dbReference type="PANTHER" id="PTHR43304:SF1">
    <property type="entry name" value="PAC DOMAIN-CONTAINING PROTEIN"/>
    <property type="match status" value="1"/>
</dbReference>
<dbReference type="InterPro" id="IPR004358">
    <property type="entry name" value="Sig_transdc_His_kin-like_C"/>
</dbReference>
<evidence type="ECO:0000256" key="4">
    <source>
        <dbReference type="ARBA" id="ARBA00022679"/>
    </source>
</evidence>
<keyword evidence="5 9" id="KW-0418">Kinase</keyword>
<dbReference type="PaxDb" id="522772-Dacet_2015"/>
<organism evidence="9 10">
    <name type="scientific">Denitrovibrio acetiphilus (strain DSM 12809 / NBRC 114555 / N2460)</name>
    <dbReference type="NCBI Taxonomy" id="522772"/>
    <lineage>
        <taxon>Bacteria</taxon>
        <taxon>Pseudomonadati</taxon>
        <taxon>Deferribacterota</taxon>
        <taxon>Deferribacteres</taxon>
        <taxon>Deferribacterales</taxon>
        <taxon>Geovibrionaceae</taxon>
        <taxon>Denitrovibrio</taxon>
    </lineage>
</organism>
<evidence type="ECO:0000256" key="2">
    <source>
        <dbReference type="ARBA" id="ARBA00012438"/>
    </source>
</evidence>
<feature type="domain" description="PAS" evidence="8">
    <location>
        <begin position="155"/>
        <end position="197"/>
    </location>
</feature>
<dbReference type="SUPFAM" id="SSF47384">
    <property type="entry name" value="Homodimeric domain of signal transducing histidine kinase"/>
    <property type="match status" value="1"/>
</dbReference>
<dbReference type="SMART" id="SM00091">
    <property type="entry name" value="PAS"/>
    <property type="match status" value="1"/>
</dbReference>
<name>D4H1L8_DENA2</name>
<dbReference type="InterPro" id="IPR035965">
    <property type="entry name" value="PAS-like_dom_sf"/>
</dbReference>
<feature type="region of interest" description="Disordered" evidence="6">
    <location>
        <begin position="1"/>
        <end position="21"/>
    </location>
</feature>
<sequence length="516" mass="58602">MSNTIDSSKDKNQYRGDSASLAMKDMQKSRDKLQRTQLLAGIGAFEYLPEEKIIILSDEACAALGADPDGNILDINDFCKNIKQGQYNSFCNMLENFQTDELLGNIEFIYKGVDKQDRHVEVILEEPGHIIEGSVSGVFRNITRMRQAEIEKSVTAQAFETIFSNAKIAILVLNLKGYIIDYNNSALDLLGYTSEEMHKMHSAMLLHENDIMGAGRIFAKFINSAGKVNSLDYRIKISNGEIIDVLINFEMVIGAEGEKIYVFINDISNIRDMERKHIDQERMLIQQSKMATLGEMVALIAHQWQQPLNSIAMIVQMLDELIEVDEPNRKMLVKSVESVMAQVSFMTNTMGDFRNFLKPSDVRENFKIERVVQEVVRLYRPQLRHYDMNCEIYFSSENVKKAEVCGYENELKNVILNFLTNSRDAIENVKGVKGVVHIFVSEDEEKVHICIEDNGGGIPDHIMKRIFDPYVSSKGDKGTGLGLYMAKLIVKDRMNGDIHLENTDIGLRICISFKKC</sequence>
<dbReference type="eggNOG" id="COG5000">
    <property type="taxonomic scope" value="Bacteria"/>
</dbReference>
<evidence type="ECO:0000259" key="7">
    <source>
        <dbReference type="PROSITE" id="PS50109"/>
    </source>
</evidence>
<gene>
    <name evidence="9" type="ordered locus">Dacet_2015</name>
</gene>
<dbReference type="KEGG" id="dap:Dacet_2015"/>
<evidence type="ECO:0000313" key="10">
    <source>
        <dbReference type="Proteomes" id="UP000002012"/>
    </source>
</evidence>
<dbReference type="Pfam" id="PF13426">
    <property type="entry name" value="PAS_9"/>
    <property type="match status" value="1"/>
</dbReference>
<dbReference type="Gene3D" id="3.30.565.10">
    <property type="entry name" value="Histidine kinase-like ATPase, C-terminal domain"/>
    <property type="match status" value="1"/>
</dbReference>
<dbReference type="Gene3D" id="3.30.450.20">
    <property type="entry name" value="PAS domain"/>
    <property type="match status" value="1"/>
</dbReference>
<dbReference type="CDD" id="cd00075">
    <property type="entry name" value="HATPase"/>
    <property type="match status" value="1"/>
</dbReference>
<keyword evidence="10" id="KW-1185">Reference proteome</keyword>
<dbReference type="PRINTS" id="PR00344">
    <property type="entry name" value="BCTRLSENSOR"/>
</dbReference>
<dbReference type="Proteomes" id="UP000002012">
    <property type="component" value="Chromosome"/>
</dbReference>
<dbReference type="CDD" id="cd00130">
    <property type="entry name" value="PAS"/>
    <property type="match status" value="1"/>
</dbReference>
<dbReference type="InterPro" id="IPR000014">
    <property type="entry name" value="PAS"/>
</dbReference>
<dbReference type="SUPFAM" id="SSF55785">
    <property type="entry name" value="PYP-like sensor domain (PAS domain)"/>
    <property type="match status" value="1"/>
</dbReference>
<feature type="domain" description="Histidine kinase" evidence="7">
    <location>
        <begin position="299"/>
        <end position="516"/>
    </location>
</feature>
<dbReference type="Pfam" id="PF02518">
    <property type="entry name" value="HATPase_c"/>
    <property type="match status" value="1"/>
</dbReference>
<dbReference type="InterPro" id="IPR036890">
    <property type="entry name" value="HATPase_C_sf"/>
</dbReference>
<comment type="catalytic activity">
    <reaction evidence="1">
        <text>ATP + protein L-histidine = ADP + protein N-phospho-L-histidine.</text>
        <dbReference type="EC" id="2.7.13.3"/>
    </reaction>
</comment>
<dbReference type="AlphaFoldDB" id="D4H1L8"/>
<dbReference type="CDD" id="cd00082">
    <property type="entry name" value="HisKA"/>
    <property type="match status" value="1"/>
</dbReference>
<dbReference type="OrthoDB" id="9773956at2"/>
<evidence type="ECO:0000256" key="5">
    <source>
        <dbReference type="ARBA" id="ARBA00022777"/>
    </source>
</evidence>
<dbReference type="SMART" id="SM00387">
    <property type="entry name" value="HATPase_c"/>
    <property type="match status" value="1"/>
</dbReference>
<dbReference type="InterPro" id="IPR052162">
    <property type="entry name" value="Sensor_kinase/Photoreceptor"/>
</dbReference>
<dbReference type="NCBIfam" id="TIGR00229">
    <property type="entry name" value="sensory_box"/>
    <property type="match status" value="1"/>
</dbReference>
<keyword evidence="3" id="KW-0597">Phosphoprotein</keyword>
<dbReference type="PROSITE" id="PS50109">
    <property type="entry name" value="HIS_KIN"/>
    <property type="match status" value="1"/>
</dbReference>
<evidence type="ECO:0000313" key="9">
    <source>
        <dbReference type="EMBL" id="ADD68778.1"/>
    </source>
</evidence>
<dbReference type="InterPro" id="IPR036097">
    <property type="entry name" value="HisK_dim/P_sf"/>
</dbReference>
<evidence type="ECO:0000256" key="6">
    <source>
        <dbReference type="SAM" id="MobiDB-lite"/>
    </source>
</evidence>
<dbReference type="InterPro" id="IPR003594">
    <property type="entry name" value="HATPase_dom"/>
</dbReference>
<evidence type="ECO:0000256" key="3">
    <source>
        <dbReference type="ARBA" id="ARBA00022553"/>
    </source>
</evidence>
<dbReference type="SUPFAM" id="SSF55874">
    <property type="entry name" value="ATPase domain of HSP90 chaperone/DNA topoisomerase II/histidine kinase"/>
    <property type="match status" value="1"/>
</dbReference>
<keyword evidence="4" id="KW-0808">Transferase</keyword>
<dbReference type="InParanoid" id="D4H1L8"/>
<dbReference type="EC" id="2.7.13.3" evidence="2"/>
<reference evidence="9 10" key="1">
    <citation type="journal article" date="2010" name="Stand. Genomic Sci.">
        <title>Complete genome sequence of Denitrovibrio acetiphilus type strain (N2460).</title>
        <authorList>
            <person name="Kiss H."/>
            <person name="Lang E."/>
            <person name="Lapidus A."/>
            <person name="Copeland A."/>
            <person name="Nolan M."/>
            <person name="Glavina Del Rio T."/>
            <person name="Chen F."/>
            <person name="Lucas S."/>
            <person name="Tice H."/>
            <person name="Cheng J.F."/>
            <person name="Han C."/>
            <person name="Goodwin L."/>
            <person name="Pitluck S."/>
            <person name="Liolios K."/>
            <person name="Pati A."/>
            <person name="Ivanova N."/>
            <person name="Mavromatis K."/>
            <person name="Chen A."/>
            <person name="Palaniappan K."/>
            <person name="Land M."/>
            <person name="Hauser L."/>
            <person name="Chang Y.J."/>
            <person name="Jeffries C.D."/>
            <person name="Detter J.C."/>
            <person name="Brettin T."/>
            <person name="Spring S."/>
            <person name="Rohde M."/>
            <person name="Goker M."/>
            <person name="Woyke T."/>
            <person name="Bristow J."/>
            <person name="Eisen J.A."/>
            <person name="Markowitz V."/>
            <person name="Hugenholtz P."/>
            <person name="Kyrpides N.C."/>
            <person name="Klenk H.P."/>
        </authorList>
    </citation>
    <scope>NUCLEOTIDE SEQUENCE [LARGE SCALE GENOMIC DNA]</scope>
    <source>
        <strain evidence="10">DSM 12809 / NBRC 114555 / N2460</strain>
    </source>
</reference>
<dbReference type="GO" id="GO:0000155">
    <property type="term" value="F:phosphorelay sensor kinase activity"/>
    <property type="evidence" value="ECO:0007669"/>
    <property type="project" value="InterPro"/>
</dbReference>
<dbReference type="InterPro" id="IPR003661">
    <property type="entry name" value="HisK_dim/P_dom"/>
</dbReference>
<dbReference type="PROSITE" id="PS50112">
    <property type="entry name" value="PAS"/>
    <property type="match status" value="1"/>
</dbReference>
<dbReference type="PANTHER" id="PTHR43304">
    <property type="entry name" value="PHYTOCHROME-LIKE PROTEIN CPH1"/>
    <property type="match status" value="1"/>
</dbReference>
<dbReference type="HOGENOM" id="CLU_000445_133_3_0"/>
<dbReference type="InterPro" id="IPR005467">
    <property type="entry name" value="His_kinase_dom"/>
</dbReference>